<name>A0A0F9FMT0_9ZZZZ</name>
<dbReference type="EMBL" id="LAZR01020812">
    <property type="protein sequence ID" value="KKL87533.1"/>
    <property type="molecule type" value="Genomic_DNA"/>
</dbReference>
<accession>A0A0F9FMT0</accession>
<sequence length="77" mass="8891">MDYPIVEIIWRDAECDPEWKKIDKISKGNLPIVYTIGYLLHEDKEKYIVASTIGDDEATATMMIPVDWVTKISLITF</sequence>
<organism evidence="1">
    <name type="scientific">marine sediment metagenome</name>
    <dbReference type="NCBI Taxonomy" id="412755"/>
    <lineage>
        <taxon>unclassified sequences</taxon>
        <taxon>metagenomes</taxon>
        <taxon>ecological metagenomes</taxon>
    </lineage>
</organism>
<reference evidence="1" key="1">
    <citation type="journal article" date="2015" name="Nature">
        <title>Complex archaea that bridge the gap between prokaryotes and eukaryotes.</title>
        <authorList>
            <person name="Spang A."/>
            <person name="Saw J.H."/>
            <person name="Jorgensen S.L."/>
            <person name="Zaremba-Niedzwiedzka K."/>
            <person name="Martijn J."/>
            <person name="Lind A.E."/>
            <person name="van Eijk R."/>
            <person name="Schleper C."/>
            <person name="Guy L."/>
            <person name="Ettema T.J."/>
        </authorList>
    </citation>
    <scope>NUCLEOTIDE SEQUENCE</scope>
</reference>
<comment type="caution">
    <text evidence="1">The sequence shown here is derived from an EMBL/GenBank/DDBJ whole genome shotgun (WGS) entry which is preliminary data.</text>
</comment>
<protein>
    <submittedName>
        <fullName evidence="1">Uncharacterized protein</fullName>
    </submittedName>
</protein>
<evidence type="ECO:0000313" key="1">
    <source>
        <dbReference type="EMBL" id="KKL87533.1"/>
    </source>
</evidence>
<proteinExistence type="predicted"/>
<dbReference type="AlphaFoldDB" id="A0A0F9FMT0"/>
<gene>
    <name evidence="1" type="ORF">LCGC14_1933720</name>
</gene>